<reference evidence="3 4" key="1">
    <citation type="submission" date="2015-09" db="EMBL/GenBank/DDBJ databases">
        <title>Draft Genome Sequence of Pseudoalteromonas lipolytica UCD-48B.</title>
        <authorList>
            <person name="Krusor M."/>
            <person name="Coil D.A."/>
            <person name="Lang J.M."/>
            <person name="Eisen J.A."/>
            <person name="Alexiev A."/>
        </authorList>
    </citation>
    <scope>NUCLEOTIDE SEQUENCE [LARGE SCALE GENOMIC DNA]</scope>
    <source>
        <strain evidence="3 4">UCD-48B</strain>
    </source>
</reference>
<evidence type="ECO:0000256" key="2">
    <source>
        <dbReference type="RuleBase" id="RU362097"/>
    </source>
</evidence>
<dbReference type="PATRIC" id="fig|570156.3.peg.2270"/>
<sequence>MKAKLISVSVAALMLSACNMAPDMEQRELPVAQNYDIQGTAGDINALNWQSFFSNAQLQQLIALTLENNKDIKTAALNVQQVRAMYQIEDSALYPSIDLNASGTRQRLPADLSGTGQATISENYSATVGLTAYEIDLWGKVRNQSEQALQNLYAAEYSLTSVRISLISELVNAWLNYATDKELLALANETLKSQQESLELTRKTFALGAASQLTLSQLESTVATAKVDIANYQRLLKRDKNALDFLVGKTVTADLLPSQNIDDVLSLPDVPVGLPSELLTQRPDIKAAEHDLLAANANIGVAKAAFYPSISLTANAGTASADLSNLFDSGSGTWSFVPSVNLPIFNMGRNQANLDVAKAQQEMAITSYEQTIQQAFKEVSDALADREGYMHQLDALNDLYQSNELSFTLSDARFQKGADSYLQVLDAQRNWYSAGQQLILGKQAYLASQINLYKALGGGWNAQNTVQ</sequence>
<protein>
    <submittedName>
        <fullName evidence="3">Multidrug transporter</fullName>
    </submittedName>
</protein>
<keyword evidence="2" id="KW-0812">Transmembrane</keyword>
<accession>A0A0P7DT77</accession>
<comment type="similarity">
    <text evidence="1 2">Belongs to the outer membrane factor (OMF) (TC 1.B.17) family.</text>
</comment>
<dbReference type="PROSITE" id="PS51257">
    <property type="entry name" value="PROKAR_LIPOPROTEIN"/>
    <property type="match status" value="1"/>
</dbReference>
<name>A0A0P7DT77_9GAMM</name>
<gene>
    <name evidence="3" type="ORF">AOG27_06385</name>
</gene>
<dbReference type="NCBIfam" id="TIGR01845">
    <property type="entry name" value="outer_NodT"/>
    <property type="match status" value="1"/>
</dbReference>
<dbReference type="InterPro" id="IPR003423">
    <property type="entry name" value="OMP_efflux"/>
</dbReference>
<dbReference type="GO" id="GO:0015562">
    <property type="term" value="F:efflux transmembrane transporter activity"/>
    <property type="evidence" value="ECO:0007669"/>
    <property type="project" value="InterPro"/>
</dbReference>
<dbReference type="InterPro" id="IPR010131">
    <property type="entry name" value="MdtP/NodT-like"/>
</dbReference>
<dbReference type="GO" id="GO:0009279">
    <property type="term" value="C:cell outer membrane"/>
    <property type="evidence" value="ECO:0007669"/>
    <property type="project" value="UniProtKB-SubCell"/>
</dbReference>
<evidence type="ECO:0000256" key="1">
    <source>
        <dbReference type="ARBA" id="ARBA00007613"/>
    </source>
</evidence>
<comment type="subcellular location">
    <subcellularLocation>
        <location evidence="2">Cell outer membrane</location>
        <topology evidence="2">Lipid-anchor</topology>
    </subcellularLocation>
</comment>
<keyword evidence="2" id="KW-0472">Membrane</keyword>
<keyword evidence="2" id="KW-0449">Lipoprotein</keyword>
<proteinExistence type="inferred from homology"/>
<keyword evidence="2" id="KW-0732">Signal</keyword>
<dbReference type="PANTHER" id="PTHR30203">
    <property type="entry name" value="OUTER MEMBRANE CATION EFFLUX PROTEIN"/>
    <property type="match status" value="1"/>
</dbReference>
<dbReference type="Proteomes" id="UP000050378">
    <property type="component" value="Unassembled WGS sequence"/>
</dbReference>
<dbReference type="Gene3D" id="1.20.1600.10">
    <property type="entry name" value="Outer membrane efflux proteins (OEP)"/>
    <property type="match status" value="1"/>
</dbReference>
<dbReference type="Pfam" id="PF02321">
    <property type="entry name" value="OEP"/>
    <property type="match status" value="2"/>
</dbReference>
<dbReference type="AlphaFoldDB" id="A0A0P7DT77"/>
<dbReference type="EMBL" id="LJTC01000003">
    <property type="protein sequence ID" value="KPM84515.1"/>
    <property type="molecule type" value="Genomic_DNA"/>
</dbReference>
<organism evidence="3 4">
    <name type="scientific">Pseudoalteromonas lipolytica</name>
    <dbReference type="NCBI Taxonomy" id="570156"/>
    <lineage>
        <taxon>Bacteria</taxon>
        <taxon>Pseudomonadati</taxon>
        <taxon>Pseudomonadota</taxon>
        <taxon>Gammaproteobacteria</taxon>
        <taxon>Alteromonadales</taxon>
        <taxon>Pseudoalteromonadaceae</taxon>
        <taxon>Pseudoalteromonas</taxon>
    </lineage>
</organism>
<dbReference type="RefSeq" id="WP_054552176.1">
    <property type="nucleotide sequence ID" value="NZ_LJTC01000003.1"/>
</dbReference>
<dbReference type="Gene3D" id="2.20.200.10">
    <property type="entry name" value="Outer membrane efflux proteins (OEP)"/>
    <property type="match status" value="1"/>
</dbReference>
<feature type="chain" id="PRO_5005964558" evidence="2">
    <location>
        <begin position="22"/>
        <end position="467"/>
    </location>
</feature>
<dbReference type="STRING" id="570156.AOG27_06385"/>
<keyword evidence="2" id="KW-0564">Palmitate</keyword>
<dbReference type="OrthoDB" id="9770517at2"/>
<dbReference type="PANTHER" id="PTHR30203:SF32">
    <property type="entry name" value="CATION EFFLUX SYSTEM PROTEIN CUSC"/>
    <property type="match status" value="1"/>
</dbReference>
<feature type="signal peptide" evidence="2">
    <location>
        <begin position="1"/>
        <end position="21"/>
    </location>
</feature>
<evidence type="ECO:0000313" key="4">
    <source>
        <dbReference type="Proteomes" id="UP000050378"/>
    </source>
</evidence>
<comment type="caution">
    <text evidence="3">The sequence shown here is derived from an EMBL/GenBank/DDBJ whole genome shotgun (WGS) entry which is preliminary data.</text>
</comment>
<evidence type="ECO:0000313" key="3">
    <source>
        <dbReference type="EMBL" id="KPM84515.1"/>
    </source>
</evidence>
<dbReference type="SUPFAM" id="SSF56954">
    <property type="entry name" value="Outer membrane efflux proteins (OEP)"/>
    <property type="match status" value="1"/>
</dbReference>
<keyword evidence="2" id="KW-1134">Transmembrane beta strand</keyword>